<feature type="transmembrane region" description="Helical" evidence="1">
    <location>
        <begin position="6"/>
        <end position="30"/>
    </location>
</feature>
<sequence precursor="true">MVDILSYSLVMVTCFCFGLIVSFQIAHIHYARKLTTLVRRSISTKTIAPVLAEYETLKPRK</sequence>
<accession>L0HD26</accession>
<dbReference type="InParanoid" id="L0HD26"/>
<evidence type="ECO:0000256" key="1">
    <source>
        <dbReference type="SAM" id="Phobius"/>
    </source>
</evidence>
<gene>
    <name evidence="2" type="ordered locus">Metfor_0605</name>
</gene>
<reference evidence="3" key="1">
    <citation type="submission" date="2011-12" db="EMBL/GenBank/DDBJ databases">
        <title>Complete sequence of Methanoregula formicicum SMSP.</title>
        <authorList>
            <person name="Lucas S."/>
            <person name="Han J."/>
            <person name="Lapidus A."/>
            <person name="Cheng J.-F."/>
            <person name="Goodwin L."/>
            <person name="Pitluck S."/>
            <person name="Peters L."/>
            <person name="Ovchinnikova G."/>
            <person name="Teshima H."/>
            <person name="Detter J.C."/>
            <person name="Han C."/>
            <person name="Tapia R."/>
            <person name="Land M."/>
            <person name="Hauser L."/>
            <person name="Kyrpides N."/>
            <person name="Ivanova N."/>
            <person name="Pagani I."/>
            <person name="Imachi H."/>
            <person name="Tamaki H."/>
            <person name="Sekiguchi Y."/>
            <person name="Kamagata Y."/>
            <person name="Cadillo-Quiroz H."/>
            <person name="Zinder S."/>
            <person name="Liu W.-T."/>
            <person name="Woyke T."/>
        </authorList>
    </citation>
    <scope>NUCLEOTIDE SEQUENCE [LARGE SCALE GENOMIC DNA]</scope>
    <source>
        <strain evidence="3">DSM 22288 / NBRC 105244 / SMSP</strain>
    </source>
</reference>
<dbReference type="GeneID" id="14309278"/>
<dbReference type="HOGENOM" id="CLU_208224_0_0_2"/>
<dbReference type="STRING" id="593750.Metfor_0605"/>
<keyword evidence="1" id="KW-1133">Transmembrane helix</keyword>
<dbReference type="EMBL" id="CP003167">
    <property type="protein sequence ID" value="AGB01666.1"/>
    <property type="molecule type" value="Genomic_DNA"/>
</dbReference>
<protein>
    <submittedName>
        <fullName evidence="2">Uncharacterized protein</fullName>
    </submittedName>
</protein>
<keyword evidence="1" id="KW-0472">Membrane</keyword>
<evidence type="ECO:0000313" key="3">
    <source>
        <dbReference type="Proteomes" id="UP000010824"/>
    </source>
</evidence>
<reference evidence="2 3" key="2">
    <citation type="journal article" date="2014" name="Genome Announc.">
        <title>Complete Genome Sequence of Methanoregula formicica SMSPT, a Mesophilic Hydrogenotrophic Methanogen Isolated from a Methanogenic Upflow Anaerobic Sludge Blanket Reactor.</title>
        <authorList>
            <person name="Yamamoto K."/>
            <person name="Tamaki H."/>
            <person name="Cadillo-Quiroz H."/>
            <person name="Imachi H."/>
            <person name="Kyrpides N."/>
            <person name="Woyke T."/>
            <person name="Goodwin L."/>
            <person name="Zinder S.H."/>
            <person name="Kamagata Y."/>
            <person name="Liu W.T."/>
        </authorList>
    </citation>
    <scope>NUCLEOTIDE SEQUENCE [LARGE SCALE GENOMIC DNA]</scope>
    <source>
        <strain evidence="3">DSM 22288 / NBRC 105244 / SMSP</strain>
    </source>
</reference>
<dbReference type="OrthoDB" id="108807at2157"/>
<dbReference type="eggNOG" id="arCOG11716">
    <property type="taxonomic scope" value="Archaea"/>
</dbReference>
<name>L0HD26_METFS</name>
<organism evidence="2 3">
    <name type="scientific">Methanoregula formicica (strain DSM 22288 / NBRC 105244 / SMSP)</name>
    <dbReference type="NCBI Taxonomy" id="593750"/>
    <lineage>
        <taxon>Archaea</taxon>
        <taxon>Methanobacteriati</taxon>
        <taxon>Methanobacteriota</taxon>
        <taxon>Stenosarchaea group</taxon>
        <taxon>Methanomicrobia</taxon>
        <taxon>Methanomicrobiales</taxon>
        <taxon>Methanoregulaceae</taxon>
        <taxon>Methanoregula</taxon>
    </lineage>
</organism>
<keyword evidence="3" id="KW-1185">Reference proteome</keyword>
<proteinExistence type="predicted"/>
<dbReference type="KEGG" id="mfo:Metfor_0605"/>
<dbReference type="RefSeq" id="WP_015284630.1">
    <property type="nucleotide sequence ID" value="NC_019943.1"/>
</dbReference>
<evidence type="ECO:0000313" key="2">
    <source>
        <dbReference type="EMBL" id="AGB01666.1"/>
    </source>
</evidence>
<dbReference type="AlphaFoldDB" id="L0HD26"/>
<dbReference type="Proteomes" id="UP000010824">
    <property type="component" value="Chromosome"/>
</dbReference>
<keyword evidence="1" id="KW-0812">Transmembrane</keyword>